<keyword evidence="1" id="KW-0472">Membrane</keyword>
<accession>A0A381RJC1</accession>
<dbReference type="EMBL" id="UINC01001943">
    <property type="protein sequence ID" value="SUZ91029.1"/>
    <property type="molecule type" value="Genomic_DNA"/>
</dbReference>
<reference evidence="2" key="1">
    <citation type="submission" date="2018-05" db="EMBL/GenBank/DDBJ databases">
        <authorList>
            <person name="Lanie J.A."/>
            <person name="Ng W.-L."/>
            <person name="Kazmierczak K.M."/>
            <person name="Andrzejewski T.M."/>
            <person name="Davidsen T.M."/>
            <person name="Wayne K.J."/>
            <person name="Tettelin H."/>
            <person name="Glass J.I."/>
            <person name="Rusch D."/>
            <person name="Podicherti R."/>
            <person name="Tsui H.-C.T."/>
            <person name="Winkler M.E."/>
        </authorList>
    </citation>
    <scope>NUCLEOTIDE SEQUENCE</scope>
</reference>
<feature type="transmembrane region" description="Helical" evidence="1">
    <location>
        <begin position="6"/>
        <end position="26"/>
    </location>
</feature>
<organism evidence="2">
    <name type="scientific">marine metagenome</name>
    <dbReference type="NCBI Taxonomy" id="408172"/>
    <lineage>
        <taxon>unclassified sequences</taxon>
        <taxon>metagenomes</taxon>
        <taxon>ecological metagenomes</taxon>
    </lineage>
</organism>
<protein>
    <submittedName>
        <fullName evidence="2">Uncharacterized protein</fullName>
    </submittedName>
</protein>
<name>A0A381RJC1_9ZZZZ</name>
<dbReference type="AlphaFoldDB" id="A0A381RJC1"/>
<evidence type="ECO:0000256" key="1">
    <source>
        <dbReference type="SAM" id="Phobius"/>
    </source>
</evidence>
<sequence>MIFDPKMTPILIIWIIVIIILLILLIKKKKVNNWLLRETEMTNKENSYEFDLGEVKYYYTKNEIPLLRELLKNDHGLDIIVIEETKKIVIKIDEESKSDDKEVIIII</sequence>
<proteinExistence type="predicted"/>
<keyword evidence="1" id="KW-1133">Transmembrane helix</keyword>
<gene>
    <name evidence="2" type="ORF">METZ01_LOCUS43883</name>
</gene>
<evidence type="ECO:0000313" key="2">
    <source>
        <dbReference type="EMBL" id="SUZ91029.1"/>
    </source>
</evidence>
<keyword evidence="1" id="KW-0812">Transmembrane</keyword>